<evidence type="ECO:0000256" key="5">
    <source>
        <dbReference type="SAM" id="Phobius"/>
    </source>
</evidence>
<dbReference type="Pfam" id="PF04932">
    <property type="entry name" value="Wzy_C"/>
    <property type="match status" value="1"/>
</dbReference>
<sequence>MENLKKFCKEKSITFFFPIALVLTIVPLIVRMRISEPDEDTLKLYGSSANSDLFTQNKEICLIFLSAIILIIAITCFKKFYEKKDKLINIMIICSLIFLGFTFLSALFSKYKHVAFWGIYDRSEGFITIACYILLFIYSIYTFKKTEEFKFILIPILILVYINGFLGLFQFFGSDLIKTSLGGLIAIPSSYNIDPSKLSLAYESGTIYGTLYHYNYVGSFTALVLPILFGACVIEDDIFLKLLSMGGSLVGLWLLFGSTSRAGIIGFGAIIVFACIFFGKLLLKKKKALLITLACLAVFAVGLNFATSGKIFRRIPSLVSDGLSLFKSNTDFDYRDHIPVKNIEHIDNNIVLTLPTDTLTISFENNDYVFRNSKNEVVDYKSEFNSKIKAYDYTTTDANFSNISFRSGKIKSKTKNDGLMLILNGSNEFMFITRDDNSMHLIDPKTLEEIDLDFPETIGFNGKEKLASSRGYIWSRSIPLLKDTLILGSGPDTFSFDFPQHDLLGKLYAYGTTNMIISKAHNLFLQIGLNNGVVALIAFVILIMVYIIDSFKLYALKNKYDEKQILGSILALSVIGYLFTGLFNDSVICVAPIFWIILGVGAAVNFINKKAQTK</sequence>
<evidence type="ECO:0000259" key="6">
    <source>
        <dbReference type="Pfam" id="PF04932"/>
    </source>
</evidence>
<dbReference type="InterPro" id="IPR051533">
    <property type="entry name" value="WaaL-like"/>
</dbReference>
<evidence type="ECO:0000256" key="4">
    <source>
        <dbReference type="ARBA" id="ARBA00023136"/>
    </source>
</evidence>
<feature type="transmembrane region" description="Helical" evidence="5">
    <location>
        <begin position="212"/>
        <end position="231"/>
    </location>
</feature>
<feature type="transmembrane region" description="Helical" evidence="5">
    <location>
        <begin position="523"/>
        <end position="545"/>
    </location>
</feature>
<evidence type="ECO:0000256" key="2">
    <source>
        <dbReference type="ARBA" id="ARBA00022692"/>
    </source>
</evidence>
<reference evidence="7 8" key="1">
    <citation type="submission" date="2020-01" db="EMBL/GenBank/DDBJ databases">
        <title>Genome sequence of a 1,3-propanediol producer, Clostridium butyricum S3.</title>
        <authorList>
            <person name="Zhou J."/>
        </authorList>
    </citation>
    <scope>NUCLEOTIDE SEQUENCE [LARGE SCALE GENOMIC DNA]</scope>
    <source>
        <strain evidence="7 8">S3</strain>
    </source>
</reference>
<feature type="domain" description="O-antigen ligase-related" evidence="6">
    <location>
        <begin position="430"/>
        <end position="540"/>
    </location>
</feature>
<dbReference type="GO" id="GO:0016874">
    <property type="term" value="F:ligase activity"/>
    <property type="evidence" value="ECO:0007669"/>
    <property type="project" value="UniProtKB-KW"/>
</dbReference>
<feature type="transmembrane region" description="Helical" evidence="5">
    <location>
        <begin position="126"/>
        <end position="144"/>
    </location>
</feature>
<proteinExistence type="predicted"/>
<evidence type="ECO:0000256" key="3">
    <source>
        <dbReference type="ARBA" id="ARBA00022989"/>
    </source>
</evidence>
<feature type="transmembrane region" description="Helical" evidence="5">
    <location>
        <begin position="151"/>
        <end position="172"/>
    </location>
</feature>
<feature type="transmembrane region" description="Helical" evidence="5">
    <location>
        <begin position="87"/>
        <end position="106"/>
    </location>
</feature>
<keyword evidence="7" id="KW-0436">Ligase</keyword>
<feature type="transmembrane region" description="Helical" evidence="5">
    <location>
        <begin position="288"/>
        <end position="306"/>
    </location>
</feature>
<dbReference type="PANTHER" id="PTHR37422:SF23">
    <property type="entry name" value="TEICHURONIC ACID BIOSYNTHESIS PROTEIN TUAE"/>
    <property type="match status" value="1"/>
</dbReference>
<name>A0A6L9ENL2_CLOBU</name>
<keyword evidence="3 5" id="KW-1133">Transmembrane helix</keyword>
<dbReference type="EMBL" id="WOFV02000027">
    <property type="protein sequence ID" value="NAS18190.1"/>
    <property type="molecule type" value="Genomic_DNA"/>
</dbReference>
<evidence type="ECO:0000313" key="8">
    <source>
        <dbReference type="Proteomes" id="UP000474042"/>
    </source>
</evidence>
<feature type="transmembrane region" description="Helical" evidence="5">
    <location>
        <begin position="565"/>
        <end position="584"/>
    </location>
</feature>
<keyword evidence="4 5" id="KW-0472">Membrane</keyword>
<feature type="transmembrane region" description="Helical" evidence="5">
    <location>
        <begin position="262"/>
        <end position="283"/>
    </location>
</feature>
<dbReference type="Proteomes" id="UP000474042">
    <property type="component" value="Unassembled WGS sequence"/>
</dbReference>
<feature type="transmembrane region" description="Helical" evidence="5">
    <location>
        <begin position="12"/>
        <end position="34"/>
    </location>
</feature>
<dbReference type="InterPro" id="IPR007016">
    <property type="entry name" value="O-antigen_ligase-rel_domated"/>
</dbReference>
<organism evidence="7 8">
    <name type="scientific">Clostridium butyricum</name>
    <dbReference type="NCBI Taxonomy" id="1492"/>
    <lineage>
        <taxon>Bacteria</taxon>
        <taxon>Bacillati</taxon>
        <taxon>Bacillota</taxon>
        <taxon>Clostridia</taxon>
        <taxon>Eubacteriales</taxon>
        <taxon>Clostridiaceae</taxon>
        <taxon>Clostridium</taxon>
    </lineage>
</organism>
<feature type="transmembrane region" description="Helical" evidence="5">
    <location>
        <begin position="54"/>
        <end position="75"/>
    </location>
</feature>
<dbReference type="PANTHER" id="PTHR37422">
    <property type="entry name" value="TEICHURONIC ACID BIOSYNTHESIS PROTEIN TUAE"/>
    <property type="match status" value="1"/>
</dbReference>
<dbReference type="AlphaFoldDB" id="A0A6L9ENL2"/>
<feature type="transmembrane region" description="Helical" evidence="5">
    <location>
        <begin position="590"/>
        <end position="608"/>
    </location>
</feature>
<dbReference type="GO" id="GO:0016020">
    <property type="term" value="C:membrane"/>
    <property type="evidence" value="ECO:0007669"/>
    <property type="project" value="UniProtKB-SubCell"/>
</dbReference>
<comment type="caution">
    <text evidence="7">The sequence shown here is derived from an EMBL/GenBank/DDBJ whole genome shotgun (WGS) entry which is preliminary data.</text>
</comment>
<evidence type="ECO:0000256" key="1">
    <source>
        <dbReference type="ARBA" id="ARBA00004141"/>
    </source>
</evidence>
<feature type="transmembrane region" description="Helical" evidence="5">
    <location>
        <begin position="238"/>
        <end position="256"/>
    </location>
</feature>
<gene>
    <name evidence="7" type="ORF">GND98_009975</name>
</gene>
<protein>
    <submittedName>
        <fullName evidence="7">O-antigen ligase domain-containing protein</fullName>
    </submittedName>
</protein>
<evidence type="ECO:0000313" key="7">
    <source>
        <dbReference type="EMBL" id="NAS18190.1"/>
    </source>
</evidence>
<accession>A0A6L9ENL2</accession>
<comment type="subcellular location">
    <subcellularLocation>
        <location evidence="1">Membrane</location>
        <topology evidence="1">Multi-pass membrane protein</topology>
    </subcellularLocation>
</comment>
<keyword evidence="2 5" id="KW-0812">Transmembrane</keyword>